<dbReference type="PROSITE" id="PS51257">
    <property type="entry name" value="PROKAR_LIPOPROTEIN"/>
    <property type="match status" value="1"/>
</dbReference>
<dbReference type="EMBL" id="QQAH01000018">
    <property type="protein sequence ID" value="RDD80315.1"/>
    <property type="molecule type" value="Genomic_DNA"/>
</dbReference>
<dbReference type="SUPFAM" id="SSF51445">
    <property type="entry name" value="(Trans)glycosidases"/>
    <property type="match status" value="1"/>
</dbReference>
<reference evidence="2 3" key="1">
    <citation type="submission" date="2018-07" db="EMBL/GenBank/DDBJ databases">
        <title>Dyella tabacisoli L4-6T, whole genome shotgun sequence.</title>
        <authorList>
            <person name="Zhou X.-K."/>
            <person name="Li W.-J."/>
            <person name="Duan Y.-Q."/>
        </authorList>
    </citation>
    <scope>NUCLEOTIDE SEQUENCE [LARGE SCALE GENOMIC DNA]</scope>
    <source>
        <strain evidence="2 3">L4-6</strain>
    </source>
</reference>
<evidence type="ECO:0000313" key="2">
    <source>
        <dbReference type="EMBL" id="RDD80315.1"/>
    </source>
</evidence>
<feature type="signal peptide" evidence="1">
    <location>
        <begin position="1"/>
        <end position="20"/>
    </location>
</feature>
<accession>A0A369UJM3</accession>
<dbReference type="InterPro" id="IPR017853">
    <property type="entry name" value="GH"/>
</dbReference>
<protein>
    <submittedName>
        <fullName evidence="2">Beta-agarase</fullName>
    </submittedName>
</protein>
<dbReference type="RefSeq" id="WP_114846885.1">
    <property type="nucleotide sequence ID" value="NZ_JBHSPE010000012.1"/>
</dbReference>
<keyword evidence="3" id="KW-1185">Reference proteome</keyword>
<dbReference type="Gene3D" id="2.60.120.430">
    <property type="entry name" value="Galactose-binding lectin"/>
    <property type="match status" value="1"/>
</dbReference>
<sequence>MKRIAFLSLLGLLGLTACQAATETVVADLSQITPNPQLTLQHVQRGAAPEPVQGATPLLRYTFEPAAQPQLVMAPKQGAWDWSRQGELRLIVQNAMPWAVTLTVDIDGVGDAQHLHATMGLPAGPVQTIVVPLQATSPRVQGMQVGPPMPFDEQGQRVLLATTVEGTLDPRQVRAVRIGMPAPQAAQALLLGRVETSAGSATLNHAYAGIVDAWGQYTRGSWPEKVDSDAVLRAEQGKAQAGLAAARKQQNPADPYGGRLDVPAFKANGWFRTERRDGRWQFVTPDGHAFFSLGVNAVTAEGGRSYVEGRESMFRELPSASGAWASFYGSDDSRQPGAGSRAGIAYNHGRWFDFYAANLYRADGSHALDVWRTRTLDRLQAWGFNTVGNWSDTALGKAHRMPYTRSIAVAGVFGNVSSGYDYWGRMPDPFDPRFAQAADSAVAKVANEVRDDPWLLGYFADNELAWAGQGPQGRWGLATGTLRGEAISDAKQAFIGVLKKKYGEPAKLAAAWGIALPSWEALSATGFAAPDPNEAHPAIADDYSAWLRQYADTYFRVVAEAIHRHDAHHLFLGGRFAVNTPEAVAACAAYCDVVSFNTYTDVPQHGFDAPALAGLGKPALITEFHFGSNDRGPFGSGVIAVYNEQQRGEAYTRFIAAAANDPNIVGAHWFQYADQPVTGRLLDGENAHIGLVGITDLPFTDFVHAVREANERVRFRFRAQP</sequence>
<dbReference type="Gene3D" id="3.20.20.80">
    <property type="entry name" value="Glycosidases"/>
    <property type="match status" value="1"/>
</dbReference>
<keyword evidence="1" id="KW-0732">Signal</keyword>
<evidence type="ECO:0000256" key="1">
    <source>
        <dbReference type="SAM" id="SignalP"/>
    </source>
</evidence>
<evidence type="ECO:0000313" key="3">
    <source>
        <dbReference type="Proteomes" id="UP000253782"/>
    </source>
</evidence>
<proteinExistence type="predicted"/>
<gene>
    <name evidence="2" type="ORF">DVJ77_17850</name>
</gene>
<dbReference type="AlphaFoldDB" id="A0A369UJM3"/>
<name>A0A369UJM3_9GAMM</name>
<comment type="caution">
    <text evidence="2">The sequence shown here is derived from an EMBL/GenBank/DDBJ whole genome shotgun (WGS) entry which is preliminary data.</text>
</comment>
<organism evidence="2 3">
    <name type="scientific">Dyella tabacisoli</name>
    <dbReference type="NCBI Taxonomy" id="2282381"/>
    <lineage>
        <taxon>Bacteria</taxon>
        <taxon>Pseudomonadati</taxon>
        <taxon>Pseudomonadota</taxon>
        <taxon>Gammaproteobacteria</taxon>
        <taxon>Lysobacterales</taxon>
        <taxon>Rhodanobacteraceae</taxon>
        <taxon>Dyella</taxon>
    </lineage>
</organism>
<dbReference type="OrthoDB" id="9760450at2"/>
<feature type="chain" id="PRO_5016562794" evidence="1">
    <location>
        <begin position="21"/>
        <end position="721"/>
    </location>
</feature>
<dbReference type="Proteomes" id="UP000253782">
    <property type="component" value="Unassembled WGS sequence"/>
</dbReference>